<organism evidence="2 3">
    <name type="scientific">Candidatus Falkowbacteria bacterium CG10_big_fil_rev_8_21_14_0_10_37_18</name>
    <dbReference type="NCBI Taxonomy" id="1974562"/>
    <lineage>
        <taxon>Bacteria</taxon>
        <taxon>Candidatus Falkowiibacteriota</taxon>
    </lineage>
</organism>
<dbReference type="Pfam" id="PF04519">
    <property type="entry name" value="Bactofilin"/>
    <property type="match status" value="1"/>
</dbReference>
<proteinExistence type="inferred from homology"/>
<evidence type="ECO:0000313" key="2">
    <source>
        <dbReference type="EMBL" id="PIR95423.1"/>
    </source>
</evidence>
<comment type="caution">
    <text evidence="2">The sequence shown here is derived from an EMBL/GenBank/DDBJ whole genome shotgun (WGS) entry which is preliminary data.</text>
</comment>
<dbReference type="EMBL" id="PFAL01000022">
    <property type="protein sequence ID" value="PIR95423.1"/>
    <property type="molecule type" value="Genomic_DNA"/>
</dbReference>
<dbReference type="PANTHER" id="PTHR35024:SF4">
    <property type="entry name" value="POLYMER-FORMING CYTOSKELETAL PROTEIN"/>
    <property type="match status" value="1"/>
</dbReference>
<dbReference type="InterPro" id="IPR007607">
    <property type="entry name" value="BacA/B"/>
</dbReference>
<dbReference type="Proteomes" id="UP000229972">
    <property type="component" value="Unassembled WGS sequence"/>
</dbReference>
<dbReference type="PANTHER" id="PTHR35024">
    <property type="entry name" value="HYPOTHETICAL CYTOSOLIC PROTEIN"/>
    <property type="match status" value="1"/>
</dbReference>
<name>A0A2H0V8M4_9BACT</name>
<evidence type="ECO:0008006" key="4">
    <source>
        <dbReference type="Google" id="ProtNLM"/>
    </source>
</evidence>
<reference evidence="3" key="1">
    <citation type="submission" date="2017-09" db="EMBL/GenBank/DDBJ databases">
        <title>Depth-based differentiation of microbial function through sediment-hosted aquifers and enrichment of novel symbionts in the deep terrestrial subsurface.</title>
        <authorList>
            <person name="Probst A.J."/>
            <person name="Ladd B."/>
            <person name="Jarett J.K."/>
            <person name="Geller-Mcgrath D.E."/>
            <person name="Sieber C.M.K."/>
            <person name="Emerson J.B."/>
            <person name="Anantharaman K."/>
            <person name="Thomas B.C."/>
            <person name="Malmstrom R."/>
            <person name="Stieglmeier M."/>
            <person name="Klingl A."/>
            <person name="Woyke T."/>
            <person name="Ryan C.M."/>
            <person name="Banfield J.F."/>
        </authorList>
    </citation>
    <scope>NUCLEOTIDE SEQUENCE [LARGE SCALE GENOMIC DNA]</scope>
</reference>
<protein>
    <recommendedName>
        <fullName evidence="4">Cell shape determination protein CcmA</fullName>
    </recommendedName>
</protein>
<evidence type="ECO:0000256" key="1">
    <source>
        <dbReference type="ARBA" id="ARBA00044755"/>
    </source>
</evidence>
<gene>
    <name evidence="2" type="ORF">COT93_02425</name>
</gene>
<accession>A0A2H0V8M4</accession>
<evidence type="ECO:0000313" key="3">
    <source>
        <dbReference type="Proteomes" id="UP000229972"/>
    </source>
</evidence>
<dbReference type="AlphaFoldDB" id="A0A2H0V8M4"/>
<comment type="similarity">
    <text evidence="1">Belongs to the bactofilin family.</text>
</comment>
<sequence>MFNKANRLEKFKDAETVIGASIKVKGNFQGQGNIIIEGVLEGSLKTDSNIFVGDQAKITANIEASDVIITGEVRGNIKAKNYLAIGDTAKIFGDVQYGEISVERGAIINGQLSSINEDNKHTEKIKTEDKATISSK</sequence>